<dbReference type="AlphaFoldDB" id="A0A161VXN2"/>
<keyword evidence="2" id="KW-0689">Ribosomal protein</keyword>
<keyword evidence="3" id="KW-1185">Reference proteome</keyword>
<dbReference type="PANTHER" id="PTHR38790">
    <property type="entry name" value="2EXR DOMAIN-CONTAINING PROTEIN-RELATED"/>
    <property type="match status" value="1"/>
</dbReference>
<proteinExistence type="predicted"/>
<accession>A0A161VXN2</accession>
<feature type="compositionally biased region" description="Basic and acidic residues" evidence="1">
    <location>
        <begin position="338"/>
        <end position="357"/>
    </location>
</feature>
<dbReference type="Proteomes" id="UP000076584">
    <property type="component" value="Unassembled WGS sequence"/>
</dbReference>
<dbReference type="EMBL" id="LFIW01000219">
    <property type="protein sequence ID" value="KZL87580.1"/>
    <property type="molecule type" value="Genomic_DNA"/>
</dbReference>
<dbReference type="GO" id="GO:0005840">
    <property type="term" value="C:ribosome"/>
    <property type="evidence" value="ECO:0007669"/>
    <property type="project" value="UniProtKB-KW"/>
</dbReference>
<evidence type="ECO:0000256" key="1">
    <source>
        <dbReference type="SAM" id="MobiDB-lite"/>
    </source>
</evidence>
<comment type="caution">
    <text evidence="2">The sequence shown here is derived from an EMBL/GenBank/DDBJ whole genome shotgun (WGS) entry which is preliminary data.</text>
</comment>
<dbReference type="PANTHER" id="PTHR38790:SF9">
    <property type="entry name" value="F-BOX DOMAIN-CONTAINING PROTEIN"/>
    <property type="match status" value="1"/>
</dbReference>
<gene>
    <name evidence="2" type="ORF">CI238_01465</name>
</gene>
<dbReference type="STRING" id="1573173.A0A161VXN2"/>
<sequence length="382" mass="44833">MLRTNRQIHAEAAPIFWSRNTFCFLSGYEVIVAFKDILRHQYRGCVSEICLMSPANDGAPLHVSLDGSNPGDICPTNWPLFWQTVSKCFSLRRLQVSPDVVFPNIEEVHRVAVERPKLESDLVTLIPFFKRGQRPEEYPFEIDSQMHRYAMYGEARHGVHSFERMMQNNKELKPVAWDWDHLASVCDFDASEINFVIREQFLDSWWGGRFTSRYTTSDDDEFWPFYFDLGSGSIHKEATKVLVILENGRQYTVRFYGLPPSCRQASQATKMFALEKKQRAINGMTDAQRELKNKSRRLRKAKKQKLEVERQAIREQSSLLPDPNSKWVKPEILEKQEKKSAMEEMIKSQKDNAEMRRKERKRVRVRYENIKDTCDFGMHSYP</sequence>
<keyword evidence="2" id="KW-0687">Ribonucleoprotein</keyword>
<evidence type="ECO:0000313" key="2">
    <source>
        <dbReference type="EMBL" id="KZL87580.1"/>
    </source>
</evidence>
<organism evidence="2 3">
    <name type="scientific">Colletotrichum incanum</name>
    <name type="common">Soybean anthracnose fungus</name>
    <dbReference type="NCBI Taxonomy" id="1573173"/>
    <lineage>
        <taxon>Eukaryota</taxon>
        <taxon>Fungi</taxon>
        <taxon>Dikarya</taxon>
        <taxon>Ascomycota</taxon>
        <taxon>Pezizomycotina</taxon>
        <taxon>Sordariomycetes</taxon>
        <taxon>Hypocreomycetidae</taxon>
        <taxon>Glomerellales</taxon>
        <taxon>Glomerellaceae</taxon>
        <taxon>Colletotrichum</taxon>
        <taxon>Colletotrichum spaethianum species complex</taxon>
    </lineage>
</organism>
<feature type="region of interest" description="Disordered" evidence="1">
    <location>
        <begin position="338"/>
        <end position="361"/>
    </location>
</feature>
<reference evidence="2 3" key="1">
    <citation type="submission" date="2015-06" db="EMBL/GenBank/DDBJ databases">
        <title>Survival trade-offs in plant roots during colonization by closely related pathogenic and mutualistic fungi.</title>
        <authorList>
            <person name="Hacquard S."/>
            <person name="Kracher B."/>
            <person name="Hiruma K."/>
            <person name="Weinman A."/>
            <person name="Muench P."/>
            <person name="Garrido Oter R."/>
            <person name="Ver Loren van Themaat E."/>
            <person name="Dallerey J.-F."/>
            <person name="Damm U."/>
            <person name="Henrissat B."/>
            <person name="Lespinet O."/>
            <person name="Thon M."/>
            <person name="Kemen E."/>
            <person name="McHardy A.C."/>
            <person name="Schulze-Lefert P."/>
            <person name="O'Connell R.J."/>
        </authorList>
    </citation>
    <scope>NUCLEOTIDE SEQUENCE [LARGE SCALE GENOMIC DNA]</scope>
    <source>
        <strain evidence="2 3">MAFF 238704</strain>
    </source>
</reference>
<protein>
    <submittedName>
        <fullName evidence="2">Ribosomal protein l32</fullName>
    </submittedName>
</protein>
<evidence type="ECO:0000313" key="3">
    <source>
        <dbReference type="Proteomes" id="UP000076584"/>
    </source>
</evidence>
<name>A0A161VXN2_COLIC</name>